<accession>A0ABR7RYQ2</accession>
<protein>
    <recommendedName>
        <fullName evidence="6">HTH araC/xylS-type domain-containing protein</fullName>
    </recommendedName>
</protein>
<organism evidence="7 8">
    <name type="scientific">Aquipseudomonas alcaligenes</name>
    <name type="common">Pseudomonas alcaligenes</name>
    <dbReference type="NCBI Taxonomy" id="43263"/>
    <lineage>
        <taxon>Bacteria</taxon>
        <taxon>Pseudomonadati</taxon>
        <taxon>Pseudomonadota</taxon>
        <taxon>Gammaproteobacteria</taxon>
        <taxon>Pseudomonadales</taxon>
        <taxon>Pseudomonadaceae</taxon>
        <taxon>Aquipseudomonas</taxon>
    </lineage>
</organism>
<dbReference type="SMART" id="SM00342">
    <property type="entry name" value="HTH_ARAC"/>
    <property type="match status" value="1"/>
</dbReference>
<keyword evidence="3" id="KW-0238">DNA-binding</keyword>
<comment type="caution">
    <text evidence="7">The sequence shown here is derived from an EMBL/GenBank/DDBJ whole genome shotgun (WGS) entry which is preliminary data.</text>
</comment>
<dbReference type="Gene3D" id="1.10.10.60">
    <property type="entry name" value="Homeodomain-like"/>
    <property type="match status" value="2"/>
</dbReference>
<evidence type="ECO:0000313" key="7">
    <source>
        <dbReference type="EMBL" id="MBC9250328.1"/>
    </source>
</evidence>
<evidence type="ECO:0000259" key="6">
    <source>
        <dbReference type="PROSITE" id="PS01124"/>
    </source>
</evidence>
<dbReference type="PANTHER" id="PTHR46796">
    <property type="entry name" value="HTH-TYPE TRANSCRIPTIONAL ACTIVATOR RHAS-RELATED"/>
    <property type="match status" value="1"/>
</dbReference>
<dbReference type="Pfam" id="PF12833">
    <property type="entry name" value="HTH_18"/>
    <property type="match status" value="1"/>
</dbReference>
<comment type="function">
    <text evidence="5">Regulatory protein of the TOL plasmid xyl operons. XylS activates the xylXYZLTEGFJQKIH operon required for the degradation of toluene, m-xylene and p-xylene.</text>
</comment>
<dbReference type="InterPro" id="IPR050204">
    <property type="entry name" value="AraC_XylS_family_regulators"/>
</dbReference>
<dbReference type="Proteomes" id="UP000744555">
    <property type="component" value="Unassembled WGS sequence"/>
</dbReference>
<evidence type="ECO:0000256" key="1">
    <source>
        <dbReference type="ARBA" id="ARBA00004496"/>
    </source>
</evidence>
<proteinExistence type="predicted"/>
<dbReference type="SUPFAM" id="SSF46689">
    <property type="entry name" value="Homeodomain-like"/>
    <property type="match status" value="2"/>
</dbReference>
<dbReference type="InterPro" id="IPR009057">
    <property type="entry name" value="Homeodomain-like_sf"/>
</dbReference>
<evidence type="ECO:0000313" key="8">
    <source>
        <dbReference type="Proteomes" id="UP000744555"/>
    </source>
</evidence>
<comment type="subcellular location">
    <subcellularLocation>
        <location evidence="1">Cytoplasm</location>
    </subcellularLocation>
</comment>
<sequence>MLPSAAPILLYLWDKRTFCLSAFSEPLQLSQAASMLLISLDGPMRLYSQGVEQLCSSALLPAGLELNVDTQGSRVALCYLDVFGEDFALLAPRMASHHAGVLGGLQDEERYRQRFDELHQCVAEPAQIWAWLNELINPQRCKPQGFVCDPRIVRAVALIKADVSCNHSIDYLAAQIGLSVPRLTQLFRQTVGIPIRRYRQWHRLFVTTLGVAQGMSLTEAAVAAGFTDSAHFSHTFRTITGLKPSTVLAQAARIRLFADASGIEPDGAGGHTAG</sequence>
<keyword evidence="2" id="KW-0805">Transcription regulation</keyword>
<keyword evidence="4" id="KW-0804">Transcription</keyword>
<evidence type="ECO:0000256" key="5">
    <source>
        <dbReference type="ARBA" id="ARBA00037345"/>
    </source>
</evidence>
<reference evidence="7 8" key="1">
    <citation type="submission" date="2016-06" db="EMBL/GenBank/DDBJ databases">
        <authorList>
            <person name="Ramos C."/>
            <person name="Pintado A."/>
            <person name="Crespo-Gomez J.I."/>
        </authorList>
    </citation>
    <scope>NUCLEOTIDE SEQUENCE [LARGE SCALE GENOMIC DNA]</scope>
    <source>
        <strain evidence="7 8">AVO110</strain>
    </source>
</reference>
<dbReference type="PROSITE" id="PS01124">
    <property type="entry name" value="HTH_ARAC_FAMILY_2"/>
    <property type="match status" value="1"/>
</dbReference>
<dbReference type="EMBL" id="LZEU01000001">
    <property type="protein sequence ID" value="MBC9250328.1"/>
    <property type="molecule type" value="Genomic_DNA"/>
</dbReference>
<dbReference type="InterPro" id="IPR018062">
    <property type="entry name" value="HTH_AraC-typ_CS"/>
</dbReference>
<name>A0ABR7RYQ2_AQUAC</name>
<evidence type="ECO:0000256" key="3">
    <source>
        <dbReference type="ARBA" id="ARBA00023125"/>
    </source>
</evidence>
<dbReference type="PROSITE" id="PS00041">
    <property type="entry name" value="HTH_ARAC_FAMILY_1"/>
    <property type="match status" value="1"/>
</dbReference>
<gene>
    <name evidence="7" type="ORF">A9179_08600</name>
</gene>
<dbReference type="RefSeq" id="WP_187805427.1">
    <property type="nucleotide sequence ID" value="NZ_LZEU01000001.1"/>
</dbReference>
<keyword evidence="8" id="KW-1185">Reference proteome</keyword>
<evidence type="ECO:0000256" key="4">
    <source>
        <dbReference type="ARBA" id="ARBA00023163"/>
    </source>
</evidence>
<dbReference type="InterPro" id="IPR018060">
    <property type="entry name" value="HTH_AraC"/>
</dbReference>
<evidence type="ECO:0000256" key="2">
    <source>
        <dbReference type="ARBA" id="ARBA00023015"/>
    </source>
</evidence>
<feature type="domain" description="HTH araC/xylS-type" evidence="6">
    <location>
        <begin position="153"/>
        <end position="250"/>
    </location>
</feature>